<evidence type="ECO:0000256" key="5">
    <source>
        <dbReference type="ARBA" id="ARBA00022906"/>
    </source>
</evidence>
<dbReference type="InterPro" id="IPR058533">
    <property type="entry name" value="Cation_efflux_TM"/>
</dbReference>
<dbReference type="PANTHER" id="PTHR11562">
    <property type="entry name" value="CATION EFFLUX PROTEIN/ ZINC TRANSPORTER"/>
    <property type="match status" value="1"/>
</dbReference>
<feature type="compositionally biased region" description="Low complexity" evidence="9">
    <location>
        <begin position="1"/>
        <end position="19"/>
    </location>
</feature>
<dbReference type="EnsemblMetazoa" id="G4911.1">
    <property type="protein sequence ID" value="G4911.1:cds"/>
    <property type="gene ID" value="G4911"/>
</dbReference>
<comment type="similarity">
    <text evidence="2">Belongs to the cation diffusion facilitator (CDF) transporter (TC 2.A.4) family. SLC30A subfamily.</text>
</comment>
<protein>
    <recommendedName>
        <fullName evidence="15">Zinc transporter 2</fullName>
    </recommendedName>
</protein>
<feature type="transmembrane region" description="Helical" evidence="10">
    <location>
        <begin position="183"/>
        <end position="205"/>
    </location>
</feature>
<dbReference type="PANTHER" id="PTHR11562:SF17">
    <property type="entry name" value="RE54080P-RELATED"/>
    <property type="match status" value="1"/>
</dbReference>
<dbReference type="Pfam" id="PF01545">
    <property type="entry name" value="Cation_efflux"/>
    <property type="match status" value="1"/>
</dbReference>
<dbReference type="Proteomes" id="UP000005408">
    <property type="component" value="Unassembled WGS sequence"/>
</dbReference>
<proteinExistence type="inferred from homology"/>
<evidence type="ECO:0000256" key="1">
    <source>
        <dbReference type="ARBA" id="ARBA00004141"/>
    </source>
</evidence>
<dbReference type="GO" id="GO:0005886">
    <property type="term" value="C:plasma membrane"/>
    <property type="evidence" value="ECO:0007669"/>
    <property type="project" value="TreeGrafter"/>
</dbReference>
<dbReference type="EnsemblMetazoa" id="G4911.2">
    <property type="protein sequence ID" value="G4911.2:cds"/>
    <property type="gene ID" value="G4911"/>
</dbReference>
<evidence type="ECO:0000313" key="13">
    <source>
        <dbReference type="EnsemblMetazoa" id="G4911.2:cds"/>
    </source>
</evidence>
<feature type="transmembrane region" description="Helical" evidence="10">
    <location>
        <begin position="82"/>
        <end position="109"/>
    </location>
</feature>
<feature type="transmembrane region" description="Helical" evidence="10">
    <location>
        <begin position="303"/>
        <end position="325"/>
    </location>
</feature>
<dbReference type="SUPFAM" id="SSF161111">
    <property type="entry name" value="Cation efflux protein transmembrane domain-like"/>
    <property type="match status" value="1"/>
</dbReference>
<dbReference type="InterPro" id="IPR002524">
    <property type="entry name" value="Cation_efflux"/>
</dbReference>
<dbReference type="SUPFAM" id="SSF160240">
    <property type="entry name" value="Cation efflux protein cytoplasmic domain-like"/>
    <property type="match status" value="1"/>
</dbReference>
<evidence type="ECO:0000256" key="3">
    <source>
        <dbReference type="ARBA" id="ARBA00022448"/>
    </source>
</evidence>
<comment type="subcellular location">
    <subcellularLocation>
        <location evidence="1">Membrane</location>
        <topology evidence="1">Multi-pass membrane protein</topology>
    </subcellularLocation>
</comment>
<name>A0A8W8N9K7_MAGGI</name>
<dbReference type="InterPro" id="IPR036837">
    <property type="entry name" value="Cation_efflux_CTD_sf"/>
</dbReference>
<reference evidence="13" key="1">
    <citation type="submission" date="2022-08" db="UniProtKB">
        <authorList>
            <consortium name="EnsemblMetazoa"/>
        </authorList>
    </citation>
    <scope>IDENTIFICATION</scope>
    <source>
        <strain evidence="13">05x7-T-G4-1.051#20</strain>
    </source>
</reference>
<keyword evidence="5" id="KW-0862">Zinc</keyword>
<keyword evidence="4 10" id="KW-0812">Transmembrane</keyword>
<keyword evidence="6 10" id="KW-1133">Transmembrane helix</keyword>
<sequence>MADLLSTPPRSSPLLAASPDISRGPDSRHRCSIDVGADMHEKELDPEIQRIFQSSEEGSRKGSHCHAMKEKIGVDKRARRKLIIASTLCVLFMIGEIIGGVLAGSLAIISDAAHLLTDFASFMISLLALMLATRSPSKKFSFGWYRAEILGALLSILFLWILTGVLFYMAVRRVIDQNYTINATIMLITAACGVAFNIIMGISLGHHGHNHSHQKEASNSKTDASNSNPGLSVQEAVRHESYGAINSNDSDTEPLVQVKDTRHKERENINVKAAFIHVVGDLIQSIGVLIAAFIIYFKPEWKLADPICTFVFSLIVMVTTFKIFLDIVNVLMEGTPRGIDITSVRRSFLKIPGVKDVHNLRLWSLSMDKIALSVHLAVDSQTDPLKTLRLGSAMVRLKYDISESTIQVEEYVDEMDDCTHCQGAK</sequence>
<evidence type="ECO:0000256" key="9">
    <source>
        <dbReference type="SAM" id="MobiDB-lite"/>
    </source>
</evidence>
<dbReference type="Pfam" id="PF16916">
    <property type="entry name" value="ZT_dimer"/>
    <property type="match status" value="1"/>
</dbReference>
<dbReference type="InterPro" id="IPR027470">
    <property type="entry name" value="Cation_efflux_CTD"/>
</dbReference>
<keyword evidence="3" id="KW-0813">Transport</keyword>
<feature type="domain" description="Cation efflux protein cytoplasmic" evidence="12">
    <location>
        <begin position="336"/>
        <end position="411"/>
    </location>
</feature>
<organism evidence="13 14">
    <name type="scientific">Magallana gigas</name>
    <name type="common">Pacific oyster</name>
    <name type="synonym">Crassostrea gigas</name>
    <dbReference type="NCBI Taxonomy" id="29159"/>
    <lineage>
        <taxon>Eukaryota</taxon>
        <taxon>Metazoa</taxon>
        <taxon>Spiralia</taxon>
        <taxon>Lophotrochozoa</taxon>
        <taxon>Mollusca</taxon>
        <taxon>Bivalvia</taxon>
        <taxon>Autobranchia</taxon>
        <taxon>Pteriomorphia</taxon>
        <taxon>Ostreida</taxon>
        <taxon>Ostreoidea</taxon>
        <taxon>Ostreidae</taxon>
        <taxon>Magallana</taxon>
    </lineage>
</organism>
<dbReference type="Gene3D" id="1.20.1510.10">
    <property type="entry name" value="Cation efflux protein transmembrane domain"/>
    <property type="match status" value="1"/>
</dbReference>
<keyword evidence="7" id="KW-0406">Ion transport</keyword>
<feature type="domain" description="Cation efflux protein transmembrane" evidence="11">
    <location>
        <begin position="82"/>
        <end position="332"/>
    </location>
</feature>
<dbReference type="NCBIfam" id="TIGR01297">
    <property type="entry name" value="CDF"/>
    <property type="match status" value="1"/>
</dbReference>
<evidence type="ECO:0000256" key="10">
    <source>
        <dbReference type="SAM" id="Phobius"/>
    </source>
</evidence>
<feature type="region of interest" description="Disordered" evidence="9">
    <location>
        <begin position="1"/>
        <end position="28"/>
    </location>
</feature>
<dbReference type="OrthoDB" id="9944568at2759"/>
<evidence type="ECO:0000256" key="7">
    <source>
        <dbReference type="ARBA" id="ARBA00023065"/>
    </source>
</evidence>
<feature type="transmembrane region" description="Helical" evidence="10">
    <location>
        <begin position="274"/>
        <end position="297"/>
    </location>
</feature>
<evidence type="ECO:0000256" key="8">
    <source>
        <dbReference type="ARBA" id="ARBA00023136"/>
    </source>
</evidence>
<keyword evidence="14" id="KW-1185">Reference proteome</keyword>
<evidence type="ECO:0000313" key="14">
    <source>
        <dbReference type="Proteomes" id="UP000005408"/>
    </source>
</evidence>
<evidence type="ECO:0000256" key="6">
    <source>
        <dbReference type="ARBA" id="ARBA00022989"/>
    </source>
</evidence>
<dbReference type="InterPro" id="IPR050681">
    <property type="entry name" value="CDF/SLC30A"/>
</dbReference>
<keyword evidence="8 10" id="KW-0472">Membrane</keyword>
<feature type="transmembrane region" description="Helical" evidence="10">
    <location>
        <begin position="115"/>
        <end position="133"/>
    </location>
</feature>
<evidence type="ECO:0000259" key="11">
    <source>
        <dbReference type="Pfam" id="PF01545"/>
    </source>
</evidence>
<evidence type="ECO:0000259" key="12">
    <source>
        <dbReference type="Pfam" id="PF16916"/>
    </source>
</evidence>
<dbReference type="GO" id="GO:0005385">
    <property type="term" value="F:zinc ion transmembrane transporter activity"/>
    <property type="evidence" value="ECO:0007669"/>
    <property type="project" value="TreeGrafter"/>
</dbReference>
<evidence type="ECO:0008006" key="15">
    <source>
        <dbReference type="Google" id="ProtNLM"/>
    </source>
</evidence>
<dbReference type="OMA" id="HDHENQH"/>
<evidence type="ECO:0000256" key="4">
    <source>
        <dbReference type="ARBA" id="ARBA00022692"/>
    </source>
</evidence>
<dbReference type="AlphaFoldDB" id="A0A8W8N9K7"/>
<dbReference type="GO" id="GO:0010043">
    <property type="term" value="P:response to zinc ion"/>
    <property type="evidence" value="ECO:0007669"/>
    <property type="project" value="TreeGrafter"/>
</dbReference>
<evidence type="ECO:0000256" key="2">
    <source>
        <dbReference type="ARBA" id="ARBA00008873"/>
    </source>
</evidence>
<accession>A0A8W8N9K7</accession>
<feature type="region of interest" description="Disordered" evidence="9">
    <location>
        <begin position="210"/>
        <end position="230"/>
    </location>
</feature>
<feature type="transmembrane region" description="Helical" evidence="10">
    <location>
        <begin position="145"/>
        <end position="171"/>
    </location>
</feature>
<feature type="compositionally biased region" description="Polar residues" evidence="9">
    <location>
        <begin position="219"/>
        <end position="230"/>
    </location>
</feature>
<dbReference type="InterPro" id="IPR027469">
    <property type="entry name" value="Cation_efflux_TMD_sf"/>
</dbReference>
<keyword evidence="5" id="KW-0864">Zinc transport</keyword>